<evidence type="ECO:0000313" key="3">
    <source>
        <dbReference type="Proteomes" id="UP001383192"/>
    </source>
</evidence>
<dbReference type="Proteomes" id="UP001383192">
    <property type="component" value="Unassembled WGS sequence"/>
</dbReference>
<name>A0AAW0CL09_9AGAR</name>
<evidence type="ECO:0000256" key="1">
    <source>
        <dbReference type="SAM" id="SignalP"/>
    </source>
</evidence>
<evidence type="ECO:0000313" key="2">
    <source>
        <dbReference type="EMBL" id="KAK7039019.1"/>
    </source>
</evidence>
<keyword evidence="3" id="KW-1185">Reference proteome</keyword>
<reference evidence="2 3" key="1">
    <citation type="submission" date="2024-01" db="EMBL/GenBank/DDBJ databases">
        <title>A draft genome for a cacao thread blight-causing isolate of Paramarasmius palmivorus.</title>
        <authorList>
            <person name="Baruah I.K."/>
            <person name="Bukari Y."/>
            <person name="Amoako-Attah I."/>
            <person name="Meinhardt L.W."/>
            <person name="Bailey B.A."/>
            <person name="Cohen S.P."/>
        </authorList>
    </citation>
    <scope>NUCLEOTIDE SEQUENCE [LARGE SCALE GENOMIC DNA]</scope>
    <source>
        <strain evidence="2 3">GH-12</strain>
    </source>
</reference>
<accession>A0AAW0CL09</accession>
<keyword evidence="1" id="KW-0732">Signal</keyword>
<proteinExistence type="predicted"/>
<dbReference type="AlphaFoldDB" id="A0AAW0CL09"/>
<protein>
    <submittedName>
        <fullName evidence="2">Uncharacterized protein</fullName>
    </submittedName>
</protein>
<feature type="chain" id="PRO_5043474569" evidence="1">
    <location>
        <begin position="20"/>
        <end position="263"/>
    </location>
</feature>
<feature type="signal peptide" evidence="1">
    <location>
        <begin position="1"/>
        <end position="19"/>
    </location>
</feature>
<comment type="caution">
    <text evidence="2">The sequence shown here is derived from an EMBL/GenBank/DDBJ whole genome shotgun (WGS) entry which is preliminary data.</text>
</comment>
<sequence>MVVVHLGLALALYIGSIIREEDSSHKPPPNPLDFPPVLLVNLPVPPVTPPVDAPELPEVDPDELLEPAAEPPVELPEPPEPPAKPLEIKFVGLLELAELLELPEPATPPIAVAIPEPPELLPKASVDVVRELVEVPIKSPVFPETPVESLELELVTLLGLAELVELPGTPDELLIPPVTPPGPVTEPKPPTTSRHAGNLFGTLAKGGRLDPLYLKVGQFFRSEETLVKAEKVPKAAGGRLGTSPERLLRRQTDRGPKIISYID</sequence>
<gene>
    <name evidence="2" type="ORF">VNI00_010411</name>
</gene>
<dbReference type="EMBL" id="JAYKXP010000041">
    <property type="protein sequence ID" value="KAK7039019.1"/>
    <property type="molecule type" value="Genomic_DNA"/>
</dbReference>
<organism evidence="2 3">
    <name type="scientific">Paramarasmius palmivorus</name>
    <dbReference type="NCBI Taxonomy" id="297713"/>
    <lineage>
        <taxon>Eukaryota</taxon>
        <taxon>Fungi</taxon>
        <taxon>Dikarya</taxon>
        <taxon>Basidiomycota</taxon>
        <taxon>Agaricomycotina</taxon>
        <taxon>Agaricomycetes</taxon>
        <taxon>Agaricomycetidae</taxon>
        <taxon>Agaricales</taxon>
        <taxon>Marasmiineae</taxon>
        <taxon>Marasmiaceae</taxon>
        <taxon>Paramarasmius</taxon>
    </lineage>
</organism>